<feature type="region of interest" description="Disordered" evidence="1">
    <location>
        <begin position="1"/>
        <end position="43"/>
    </location>
</feature>
<feature type="compositionally biased region" description="Polar residues" evidence="1">
    <location>
        <begin position="109"/>
        <end position="124"/>
    </location>
</feature>
<organism evidence="2">
    <name type="scientific">bioreactor metagenome</name>
    <dbReference type="NCBI Taxonomy" id="1076179"/>
    <lineage>
        <taxon>unclassified sequences</taxon>
        <taxon>metagenomes</taxon>
        <taxon>ecological metagenomes</taxon>
    </lineage>
</organism>
<accession>A0A645CFJ9</accession>
<dbReference type="EMBL" id="VSSQ01026754">
    <property type="protein sequence ID" value="MPM75632.1"/>
    <property type="molecule type" value="Genomic_DNA"/>
</dbReference>
<feature type="compositionally biased region" description="Low complexity" evidence="1">
    <location>
        <begin position="91"/>
        <end position="108"/>
    </location>
</feature>
<gene>
    <name evidence="2" type="ORF">SDC9_122626</name>
</gene>
<proteinExistence type="predicted"/>
<evidence type="ECO:0000256" key="1">
    <source>
        <dbReference type="SAM" id="MobiDB-lite"/>
    </source>
</evidence>
<evidence type="ECO:0000313" key="2">
    <source>
        <dbReference type="EMBL" id="MPM75632.1"/>
    </source>
</evidence>
<name>A0A645CFJ9_9ZZZZ</name>
<protein>
    <submittedName>
        <fullName evidence="2">Uncharacterized protein</fullName>
    </submittedName>
</protein>
<dbReference type="AlphaFoldDB" id="A0A645CFJ9"/>
<comment type="caution">
    <text evidence="2">The sequence shown here is derived from an EMBL/GenBank/DDBJ whole genome shotgun (WGS) entry which is preliminary data.</text>
</comment>
<feature type="compositionally biased region" description="Pro residues" evidence="1">
    <location>
        <begin position="1"/>
        <end position="25"/>
    </location>
</feature>
<reference evidence="2" key="1">
    <citation type="submission" date="2019-08" db="EMBL/GenBank/DDBJ databases">
        <authorList>
            <person name="Kucharzyk K."/>
            <person name="Murdoch R.W."/>
            <person name="Higgins S."/>
            <person name="Loffler F."/>
        </authorList>
    </citation>
    <scope>NUCLEOTIDE SEQUENCE</scope>
</reference>
<feature type="compositionally biased region" description="Basic residues" evidence="1">
    <location>
        <begin position="146"/>
        <end position="161"/>
    </location>
</feature>
<sequence length="161" mass="18085">MQVHPKNPPARLPATRPRPPAPFAPPFRRAPRQALPHRPARIAVSRSFRTRRFAPIAASASPGKPPLPARLFPHAPQQNLRRRRAQPMPQRIMTTKTTMTTTRMRTITSPQRLPSVPQSSRAVETTTSTNMTRKTKKNTTKNMTTKCRKSVAKVRRSSSGV</sequence>
<feature type="region of interest" description="Disordered" evidence="1">
    <location>
        <begin position="55"/>
        <end position="161"/>
    </location>
</feature>